<accession>A0A3S4ZQ79</accession>
<comment type="caution">
    <text evidence="2">The sequence shown here is derived from an EMBL/GenBank/DDBJ whole genome shotgun (WGS) entry which is preliminary data.</text>
</comment>
<protein>
    <recommendedName>
        <fullName evidence="1">DNA methyltransferase 1-associated 1 domain-containing protein</fullName>
    </recommendedName>
</protein>
<dbReference type="Proteomes" id="UP000784294">
    <property type="component" value="Unassembled WGS sequence"/>
</dbReference>
<proteinExistence type="predicted"/>
<dbReference type="OrthoDB" id="19740at2759"/>
<dbReference type="AlphaFoldDB" id="A0A3S4ZQ79"/>
<keyword evidence="3" id="KW-1185">Reference proteome</keyword>
<evidence type="ECO:0000313" key="2">
    <source>
        <dbReference type="EMBL" id="VEL09199.1"/>
    </source>
</evidence>
<dbReference type="Pfam" id="PF05499">
    <property type="entry name" value="DMAP1"/>
    <property type="match status" value="1"/>
</dbReference>
<feature type="domain" description="DNA methyltransferase 1-associated 1" evidence="1">
    <location>
        <begin position="30"/>
        <end position="77"/>
    </location>
</feature>
<organism evidence="2 3">
    <name type="scientific">Protopolystoma xenopodis</name>
    <dbReference type="NCBI Taxonomy" id="117903"/>
    <lineage>
        <taxon>Eukaryota</taxon>
        <taxon>Metazoa</taxon>
        <taxon>Spiralia</taxon>
        <taxon>Lophotrochozoa</taxon>
        <taxon>Platyhelminthes</taxon>
        <taxon>Monogenea</taxon>
        <taxon>Polyopisthocotylea</taxon>
        <taxon>Polystomatidea</taxon>
        <taxon>Polystomatidae</taxon>
        <taxon>Protopolystoma</taxon>
    </lineage>
</organism>
<dbReference type="GO" id="GO:0005634">
    <property type="term" value="C:nucleus"/>
    <property type="evidence" value="ECO:0007669"/>
    <property type="project" value="InterPro"/>
</dbReference>
<name>A0A3S4ZQ79_9PLAT</name>
<reference evidence="2" key="1">
    <citation type="submission" date="2018-11" db="EMBL/GenBank/DDBJ databases">
        <authorList>
            <consortium name="Pathogen Informatics"/>
        </authorList>
    </citation>
    <scope>NUCLEOTIDE SEQUENCE</scope>
</reference>
<evidence type="ECO:0000259" key="1">
    <source>
        <dbReference type="Pfam" id="PF05499"/>
    </source>
</evidence>
<gene>
    <name evidence="2" type="ORF">PXEA_LOCUS2639</name>
</gene>
<evidence type="ECO:0000313" key="3">
    <source>
        <dbReference type="Proteomes" id="UP000784294"/>
    </source>
</evidence>
<dbReference type="EMBL" id="CAAALY010005730">
    <property type="protein sequence ID" value="VEL09199.1"/>
    <property type="molecule type" value="Genomic_DNA"/>
</dbReference>
<dbReference type="InterPro" id="IPR008468">
    <property type="entry name" value="DMAP1"/>
</dbReference>
<sequence>MDLLKEGSFRYVSILLIVFGFRSSDPCLPATSEIVEAYDRLRNNILLLFDLRVALLQLEYELQSAKLKMEQFAPDRVLPRSLAALSFCESSLPAADAESIGKGGVNISATGGNEDRRLDPSIVMALRSAESRRLLPPRHSFGIAGSLLAAAGSQALVQSRTQAMYEVYILS</sequence>
<dbReference type="GO" id="GO:0045892">
    <property type="term" value="P:negative regulation of DNA-templated transcription"/>
    <property type="evidence" value="ECO:0007669"/>
    <property type="project" value="InterPro"/>
</dbReference>